<dbReference type="InterPro" id="IPR001870">
    <property type="entry name" value="B30.2/SPRY"/>
</dbReference>
<protein>
    <recommendedName>
        <fullName evidence="4">B30.2/SPRY domain-containing protein</fullName>
    </recommendedName>
</protein>
<organism evidence="5 6">
    <name type="scientific">Coccomyxa viridis</name>
    <dbReference type="NCBI Taxonomy" id="1274662"/>
    <lineage>
        <taxon>Eukaryota</taxon>
        <taxon>Viridiplantae</taxon>
        <taxon>Chlorophyta</taxon>
        <taxon>core chlorophytes</taxon>
        <taxon>Trebouxiophyceae</taxon>
        <taxon>Trebouxiophyceae incertae sedis</taxon>
        <taxon>Coccomyxaceae</taxon>
        <taxon>Coccomyxa</taxon>
    </lineage>
</organism>
<dbReference type="InterPro" id="IPR003877">
    <property type="entry name" value="SPRY_dom"/>
</dbReference>
<dbReference type="PANTHER" id="PTHR10598">
    <property type="entry name" value="SET1/ASH2 HISTONE METHYLTRANSFERASE COMPLEX SUBUNIT ASH2"/>
    <property type="match status" value="1"/>
</dbReference>
<dbReference type="SMART" id="SM00449">
    <property type="entry name" value="SPRY"/>
    <property type="match status" value="1"/>
</dbReference>
<dbReference type="InterPro" id="IPR043136">
    <property type="entry name" value="B30.2/SPRY_sf"/>
</dbReference>
<comment type="subcellular location">
    <subcellularLocation>
        <location evidence="1">Nucleus</location>
    </subcellularLocation>
</comment>
<proteinExistence type="predicted"/>
<feature type="compositionally biased region" description="Basic residues" evidence="3">
    <location>
        <begin position="43"/>
        <end position="53"/>
    </location>
</feature>
<feature type="compositionally biased region" description="Basic and acidic residues" evidence="3">
    <location>
        <begin position="337"/>
        <end position="348"/>
    </location>
</feature>
<feature type="region of interest" description="Disordered" evidence="3">
    <location>
        <begin position="325"/>
        <end position="348"/>
    </location>
</feature>
<comment type="caution">
    <text evidence="5">The sequence shown here is derived from an EMBL/GenBank/DDBJ whole genome shotgun (WGS) entry which is preliminary data.</text>
</comment>
<dbReference type="AlphaFoldDB" id="A0AAV1IEV2"/>
<evidence type="ECO:0000313" key="5">
    <source>
        <dbReference type="EMBL" id="CAK0784534.1"/>
    </source>
</evidence>
<keyword evidence="2" id="KW-0539">Nucleus</keyword>
<dbReference type="InterPro" id="IPR013320">
    <property type="entry name" value="ConA-like_dom_sf"/>
</dbReference>
<evidence type="ECO:0000256" key="2">
    <source>
        <dbReference type="ARBA" id="ARBA00023242"/>
    </source>
</evidence>
<dbReference type="InterPro" id="IPR037353">
    <property type="entry name" value="ASH2"/>
</dbReference>
<dbReference type="SUPFAM" id="SSF49899">
    <property type="entry name" value="Concanavalin A-like lectins/glucanases"/>
    <property type="match status" value="1"/>
</dbReference>
<dbReference type="Pfam" id="PF00622">
    <property type="entry name" value="SPRY"/>
    <property type="match status" value="1"/>
</dbReference>
<gene>
    <name evidence="5" type="ORF">CVIRNUC_007738</name>
</gene>
<dbReference type="EMBL" id="CAUYUE010000010">
    <property type="protein sequence ID" value="CAK0784534.1"/>
    <property type="molecule type" value="Genomic_DNA"/>
</dbReference>
<dbReference type="Gene3D" id="2.60.120.920">
    <property type="match status" value="1"/>
</dbReference>
<sequence>MPTMQTVQAEDSEEEIDIGGPQVKVEQNGTAREDLQVAQPPAKRSKKGKKKHQGQASAADYLKVTPLSREADLLREENAPTQLSKSEKAQQAILSEDKMSVTLHKGYRMARASRGVHKGTWYFEIKVAHLGASGHCRLGWSTKKGELQAPVGNDDFSFGYRDLEGSKVHKGLREEYGAPYKEGDIIGCFIHMPDGGRRLEKSKADLLIMRGKPYLPEEPEPEPDALPGSCIAFSRNGEPQGVAYRDINEGTYYPAASLYTLPEQSEGATVTFNFGPDLAFRIPDVEGCPPAQPMSELLAFMQHETQEAAKASAVMPALENGGVPALEDVKPAATPEQAKEPQRQEDMH</sequence>
<reference evidence="5 6" key="1">
    <citation type="submission" date="2023-10" db="EMBL/GenBank/DDBJ databases">
        <authorList>
            <person name="Maclean D."/>
            <person name="Macfadyen A."/>
        </authorList>
    </citation>
    <scope>NUCLEOTIDE SEQUENCE [LARGE SCALE GENOMIC DNA]</scope>
</reference>
<evidence type="ECO:0000313" key="6">
    <source>
        <dbReference type="Proteomes" id="UP001314263"/>
    </source>
</evidence>
<feature type="region of interest" description="Disordered" evidence="3">
    <location>
        <begin position="1"/>
        <end position="91"/>
    </location>
</feature>
<dbReference type="Proteomes" id="UP001314263">
    <property type="component" value="Unassembled WGS sequence"/>
</dbReference>
<dbReference type="CDD" id="cd12872">
    <property type="entry name" value="SPRY_Ash2"/>
    <property type="match status" value="1"/>
</dbReference>
<evidence type="ECO:0000256" key="1">
    <source>
        <dbReference type="ARBA" id="ARBA00004123"/>
    </source>
</evidence>
<name>A0AAV1IEV2_9CHLO</name>
<dbReference type="PANTHER" id="PTHR10598:SF0">
    <property type="entry name" value="SET1_ASH2 HISTONE METHYLTRANSFERASE COMPLEX SUBUNIT ASH2"/>
    <property type="match status" value="1"/>
</dbReference>
<dbReference type="FunFam" id="2.60.120.920:FF:000043">
    <property type="entry name" value="Protein TRAUCO"/>
    <property type="match status" value="1"/>
</dbReference>
<feature type="domain" description="B30.2/SPRY" evidence="4">
    <location>
        <begin position="61"/>
        <end position="279"/>
    </location>
</feature>
<evidence type="ECO:0000259" key="4">
    <source>
        <dbReference type="PROSITE" id="PS50188"/>
    </source>
</evidence>
<feature type="compositionally biased region" description="Basic and acidic residues" evidence="3">
    <location>
        <begin position="69"/>
        <end position="78"/>
    </location>
</feature>
<dbReference type="PROSITE" id="PS50188">
    <property type="entry name" value="B302_SPRY"/>
    <property type="match status" value="1"/>
</dbReference>
<evidence type="ECO:0000256" key="3">
    <source>
        <dbReference type="SAM" id="MobiDB-lite"/>
    </source>
</evidence>
<keyword evidence="6" id="KW-1185">Reference proteome</keyword>
<accession>A0AAV1IEV2</accession>
<dbReference type="GO" id="GO:0048188">
    <property type="term" value="C:Set1C/COMPASS complex"/>
    <property type="evidence" value="ECO:0007669"/>
    <property type="project" value="InterPro"/>
</dbReference>
<dbReference type="GO" id="GO:0000976">
    <property type="term" value="F:transcription cis-regulatory region binding"/>
    <property type="evidence" value="ECO:0007669"/>
    <property type="project" value="TreeGrafter"/>
</dbReference>